<dbReference type="InterPro" id="IPR050796">
    <property type="entry name" value="SCF_F-box_component"/>
</dbReference>
<evidence type="ECO:0000313" key="2">
    <source>
        <dbReference type="EMBL" id="KAL3504181.1"/>
    </source>
</evidence>
<dbReference type="PANTHER" id="PTHR31672:SF13">
    <property type="entry name" value="F-BOX PROTEIN CPR30-LIKE"/>
    <property type="match status" value="1"/>
</dbReference>
<dbReference type="InterPro" id="IPR001810">
    <property type="entry name" value="F-box_dom"/>
</dbReference>
<dbReference type="EMBL" id="JBJUIK010000014">
    <property type="protein sequence ID" value="KAL3504181.1"/>
    <property type="molecule type" value="Genomic_DNA"/>
</dbReference>
<name>A0ABD2YAY0_9GENT</name>
<gene>
    <name evidence="2" type="ORF">ACH5RR_034022</name>
</gene>
<dbReference type="Gene3D" id="1.20.1280.50">
    <property type="match status" value="1"/>
</dbReference>
<dbReference type="Proteomes" id="UP001630127">
    <property type="component" value="Unassembled WGS sequence"/>
</dbReference>
<dbReference type="SMART" id="SM00256">
    <property type="entry name" value="FBOX"/>
    <property type="match status" value="1"/>
</dbReference>
<sequence length="396" mass="45477">MEQISGNENLLFNLPSHISIDILSRLSTKTVCLCRCVCKDWQQLLSGPEFAGFRLLRSPTTSLMIHKNMASFNLVELEDEPNNHDFYYVPGTRMEPSKDNLPPYRMFMFGSVNGLISLHDYGYQNPDNVCIWNPATRESINIQSAGGVMEYPNVTTYGFGLSLKSGHYKVVRIYQEMDRDIESGRISKSDCHVYTLGNGCWRYTGRAPFLYSCRTHGVFLNGNLHWLINDPDGHETISCFDLEKESFQPFPAPPELHQHNLASLELYQDCLCVCDNTSDFDLVIWVMKEYGIKKSWGKEFVIDKHPIDLVGQWYEVFRILKVFRDGEILLLWRDDNLYSFNSKSNALQGIDIHKFLAKQNGNGDFEEWYPSIVAVDYVSSFISLNNFAGEKVENTL</sequence>
<reference evidence="2 3" key="1">
    <citation type="submission" date="2024-11" db="EMBL/GenBank/DDBJ databases">
        <title>A near-complete genome assembly of Cinchona calisaya.</title>
        <authorList>
            <person name="Lian D.C."/>
            <person name="Zhao X.W."/>
            <person name="Wei L."/>
        </authorList>
    </citation>
    <scope>NUCLEOTIDE SEQUENCE [LARGE SCALE GENOMIC DNA]</scope>
    <source>
        <tissue evidence="2">Nenye</tissue>
    </source>
</reference>
<organism evidence="2 3">
    <name type="scientific">Cinchona calisaya</name>
    <dbReference type="NCBI Taxonomy" id="153742"/>
    <lineage>
        <taxon>Eukaryota</taxon>
        <taxon>Viridiplantae</taxon>
        <taxon>Streptophyta</taxon>
        <taxon>Embryophyta</taxon>
        <taxon>Tracheophyta</taxon>
        <taxon>Spermatophyta</taxon>
        <taxon>Magnoliopsida</taxon>
        <taxon>eudicotyledons</taxon>
        <taxon>Gunneridae</taxon>
        <taxon>Pentapetalae</taxon>
        <taxon>asterids</taxon>
        <taxon>lamiids</taxon>
        <taxon>Gentianales</taxon>
        <taxon>Rubiaceae</taxon>
        <taxon>Cinchonoideae</taxon>
        <taxon>Cinchoneae</taxon>
        <taxon>Cinchona</taxon>
    </lineage>
</organism>
<dbReference type="AlphaFoldDB" id="A0ABD2YAY0"/>
<dbReference type="Pfam" id="PF00646">
    <property type="entry name" value="F-box"/>
    <property type="match status" value="1"/>
</dbReference>
<evidence type="ECO:0000313" key="3">
    <source>
        <dbReference type="Proteomes" id="UP001630127"/>
    </source>
</evidence>
<feature type="domain" description="F-box" evidence="1">
    <location>
        <begin position="8"/>
        <end position="56"/>
    </location>
</feature>
<dbReference type="PROSITE" id="PS50181">
    <property type="entry name" value="FBOX"/>
    <property type="match status" value="1"/>
</dbReference>
<dbReference type="NCBIfam" id="TIGR01640">
    <property type="entry name" value="F_box_assoc_1"/>
    <property type="match status" value="1"/>
</dbReference>
<dbReference type="InterPro" id="IPR036047">
    <property type="entry name" value="F-box-like_dom_sf"/>
</dbReference>
<keyword evidence="3" id="KW-1185">Reference proteome</keyword>
<accession>A0ABD2YAY0</accession>
<dbReference type="Pfam" id="PF08268">
    <property type="entry name" value="FBA_3"/>
    <property type="match status" value="1"/>
</dbReference>
<proteinExistence type="predicted"/>
<dbReference type="SUPFAM" id="SSF81383">
    <property type="entry name" value="F-box domain"/>
    <property type="match status" value="1"/>
</dbReference>
<dbReference type="InterPro" id="IPR013187">
    <property type="entry name" value="F-box-assoc_dom_typ3"/>
</dbReference>
<comment type="caution">
    <text evidence="2">The sequence shown here is derived from an EMBL/GenBank/DDBJ whole genome shotgun (WGS) entry which is preliminary data.</text>
</comment>
<dbReference type="InterPro" id="IPR017451">
    <property type="entry name" value="F-box-assoc_interact_dom"/>
</dbReference>
<protein>
    <recommendedName>
        <fullName evidence="1">F-box domain-containing protein</fullName>
    </recommendedName>
</protein>
<dbReference type="PANTHER" id="PTHR31672">
    <property type="entry name" value="BNACNNG10540D PROTEIN"/>
    <property type="match status" value="1"/>
</dbReference>
<evidence type="ECO:0000259" key="1">
    <source>
        <dbReference type="PROSITE" id="PS50181"/>
    </source>
</evidence>